<evidence type="ECO:0000256" key="5">
    <source>
        <dbReference type="ARBA" id="ARBA00022630"/>
    </source>
</evidence>
<dbReference type="Pfam" id="PF00258">
    <property type="entry name" value="Flavodoxin_1"/>
    <property type="match status" value="1"/>
</dbReference>
<protein>
    <recommendedName>
        <fullName evidence="8">Flavodoxin</fullName>
    </recommendedName>
</protein>
<keyword evidence="6 8" id="KW-0288">FMN</keyword>
<sequence>MSKALIIFTSLTGNTEEMADIMADRLESHQIQTDVQEVMQAEAEDFLNYDAVLVGSYTYGVDGTLPDEMLDFYDDLGQLDLSGKVFGVFGSGDSFYPVFCGAIDTLEEQFLKTGATQGGVSCKIELNAETEDIIKLHALADGIAEKLTQNE</sequence>
<comment type="similarity">
    <text evidence="3 8">Belongs to the flavodoxin family.</text>
</comment>
<feature type="domain" description="Flavodoxin-like" evidence="9">
    <location>
        <begin position="4"/>
        <end position="144"/>
    </location>
</feature>
<evidence type="ECO:0000259" key="9">
    <source>
        <dbReference type="PROSITE" id="PS50902"/>
    </source>
</evidence>
<proteinExistence type="inferred from homology"/>
<evidence type="ECO:0000256" key="4">
    <source>
        <dbReference type="ARBA" id="ARBA00022448"/>
    </source>
</evidence>
<evidence type="ECO:0000256" key="7">
    <source>
        <dbReference type="ARBA" id="ARBA00022982"/>
    </source>
</evidence>
<dbReference type="GO" id="GO:0010181">
    <property type="term" value="F:FMN binding"/>
    <property type="evidence" value="ECO:0007669"/>
    <property type="project" value="UniProtKB-UniRule"/>
</dbReference>
<comment type="function">
    <text evidence="2 8">Low-potential electron donor to a number of redox enzymes.</text>
</comment>
<dbReference type="Proteomes" id="UP001229251">
    <property type="component" value="Unassembled WGS sequence"/>
</dbReference>
<keyword evidence="4 8" id="KW-0813">Transport</keyword>
<dbReference type="PANTHER" id="PTHR42809">
    <property type="entry name" value="FLAVODOXIN 2"/>
    <property type="match status" value="1"/>
</dbReference>
<keyword evidence="7 8" id="KW-0249">Electron transport</keyword>
<evidence type="ECO:0000313" key="10">
    <source>
        <dbReference type="EMBL" id="MDK7187838.1"/>
    </source>
</evidence>
<name>A0AAJ1Q531_9LACT</name>
<dbReference type="Gene3D" id="3.40.50.360">
    <property type="match status" value="1"/>
</dbReference>
<evidence type="ECO:0000256" key="1">
    <source>
        <dbReference type="ARBA" id="ARBA00001917"/>
    </source>
</evidence>
<dbReference type="InterPro" id="IPR029039">
    <property type="entry name" value="Flavoprotein-like_sf"/>
</dbReference>
<dbReference type="AlphaFoldDB" id="A0AAJ1Q531"/>
<dbReference type="PANTHER" id="PTHR42809:SF1">
    <property type="entry name" value="FLAVODOXIN 1"/>
    <property type="match status" value="1"/>
</dbReference>
<dbReference type="InterPro" id="IPR050619">
    <property type="entry name" value="Flavodoxin"/>
</dbReference>
<dbReference type="EMBL" id="JASOOE010000016">
    <property type="protein sequence ID" value="MDK7187838.1"/>
    <property type="molecule type" value="Genomic_DNA"/>
</dbReference>
<comment type="caution">
    <text evidence="10">The sequence shown here is derived from an EMBL/GenBank/DDBJ whole genome shotgun (WGS) entry which is preliminary data.</text>
</comment>
<accession>A0AAJ1Q531</accession>
<dbReference type="NCBIfam" id="NF005216">
    <property type="entry name" value="PRK06703.1"/>
    <property type="match status" value="1"/>
</dbReference>
<dbReference type="RefSeq" id="WP_006908156.1">
    <property type="nucleotide sequence ID" value="NZ_JASOOE010000016.1"/>
</dbReference>
<evidence type="ECO:0000256" key="8">
    <source>
        <dbReference type="RuleBase" id="RU367037"/>
    </source>
</evidence>
<dbReference type="GO" id="GO:0009055">
    <property type="term" value="F:electron transfer activity"/>
    <property type="evidence" value="ECO:0007669"/>
    <property type="project" value="UniProtKB-UniRule"/>
</dbReference>
<reference evidence="10" key="1">
    <citation type="submission" date="2023-05" db="EMBL/GenBank/DDBJ databases">
        <title>Cataloging the Phylogenetic Diversity of Human Bladder Bacteria.</title>
        <authorList>
            <person name="Du J."/>
        </authorList>
    </citation>
    <scope>NUCLEOTIDE SEQUENCE</scope>
    <source>
        <strain evidence="10">UMB1231</strain>
    </source>
</reference>
<dbReference type="InterPro" id="IPR010087">
    <property type="entry name" value="Flav_short"/>
</dbReference>
<comment type="cofactor">
    <cofactor evidence="1 8">
        <name>FMN</name>
        <dbReference type="ChEBI" id="CHEBI:58210"/>
    </cofactor>
</comment>
<evidence type="ECO:0000256" key="3">
    <source>
        <dbReference type="ARBA" id="ARBA00005267"/>
    </source>
</evidence>
<evidence type="ECO:0000256" key="2">
    <source>
        <dbReference type="ARBA" id="ARBA00003297"/>
    </source>
</evidence>
<dbReference type="GO" id="GO:0016651">
    <property type="term" value="F:oxidoreductase activity, acting on NAD(P)H"/>
    <property type="evidence" value="ECO:0007669"/>
    <property type="project" value="UniProtKB-ARBA"/>
</dbReference>
<organism evidence="10 11">
    <name type="scientific">Facklamia hominis</name>
    <dbReference type="NCBI Taxonomy" id="178214"/>
    <lineage>
        <taxon>Bacteria</taxon>
        <taxon>Bacillati</taxon>
        <taxon>Bacillota</taxon>
        <taxon>Bacilli</taxon>
        <taxon>Lactobacillales</taxon>
        <taxon>Aerococcaceae</taxon>
        <taxon>Facklamia</taxon>
    </lineage>
</organism>
<evidence type="ECO:0000256" key="6">
    <source>
        <dbReference type="ARBA" id="ARBA00022643"/>
    </source>
</evidence>
<dbReference type="PROSITE" id="PS50902">
    <property type="entry name" value="FLAVODOXIN_LIKE"/>
    <property type="match status" value="1"/>
</dbReference>
<dbReference type="SUPFAM" id="SSF52218">
    <property type="entry name" value="Flavoproteins"/>
    <property type="match status" value="1"/>
</dbReference>
<dbReference type="NCBIfam" id="NF005587">
    <property type="entry name" value="PRK07308.1"/>
    <property type="match status" value="1"/>
</dbReference>
<gene>
    <name evidence="10" type="ORF">QP433_07580</name>
</gene>
<keyword evidence="5 8" id="KW-0285">Flavoprotein</keyword>
<evidence type="ECO:0000313" key="11">
    <source>
        <dbReference type="Proteomes" id="UP001229251"/>
    </source>
</evidence>
<dbReference type="NCBIfam" id="TIGR01753">
    <property type="entry name" value="flav_short"/>
    <property type="match status" value="1"/>
</dbReference>
<dbReference type="InterPro" id="IPR008254">
    <property type="entry name" value="Flavodoxin/NO_synth"/>
</dbReference>